<evidence type="ECO:0000313" key="6">
    <source>
        <dbReference type="EMBL" id="OQE43047.1"/>
    </source>
</evidence>
<evidence type="ECO:0000313" key="7">
    <source>
        <dbReference type="Proteomes" id="UP000191500"/>
    </source>
</evidence>
<evidence type="ECO:0000259" key="5">
    <source>
        <dbReference type="PROSITE" id="PS50110"/>
    </source>
</evidence>
<dbReference type="Gene3D" id="3.30.565.10">
    <property type="entry name" value="Histidine kinase-like ATPase, C-terminal domain"/>
    <property type="match status" value="1"/>
</dbReference>
<dbReference type="PANTHER" id="PTHR43719:SF60">
    <property type="entry name" value="HISTIDINE KINASE G2"/>
    <property type="match status" value="1"/>
</dbReference>
<dbReference type="InterPro" id="IPR050956">
    <property type="entry name" value="2C_system_His_kinase"/>
</dbReference>
<feature type="modified residue" description="4-aspartylphosphate" evidence="2">
    <location>
        <position position="571"/>
    </location>
</feature>
<sequence length="650" mass="72593">MTFTFNQNVSAQQLADILPNGVAILTHRYELVSVNRRFRELIPYPSINFSECWLRSVHPDDYDRVSAGYREVATSKQPLRLEYHTRDPNSIWCVMTLERLDDKDVQCFGLGEGGLFICTIADITPEKKAELVQKQAAEEAQERKKQQERFIDMISHEIRNPLSAIVHCTEDIQEAIYNKKPEEISAMDITEATETISLCIRHQKKIVNDVLTFSKLDASMLPLSPRKVQPQRHLTIPMAIFRPELRKQRIHFEYKADVSYAECGINWVMGDLDRMGQVLVNILSNAIKFTAKSESPRSIRVSVGASLERPPSYPPNIVFFDSGESALRQDATDKPEWGSGGIAYIMVAVKDSGIGVTEQAQKRLFERFNQATPKTESIYGGSGLGLNVCRKLCHLHGGEIGVSSKESQGSTFGFFFKVRRTTNEGGEVDGSPSVSAIDKLCVDIQSLGNKIRGVDQTTEEPQIPESPPEDSVFEAQPGGLKYGHTVDTQIIASEVNNHGIKRAKPNHPSHPNDEKLTGDGQRILLVEDNIINRRIISRKLNTLGFNISEASNGKEAVDANQNDPFDCILMDQQMPVMDGNCATKAIRDIEKESGGHVPILGVTANVREEQQQEMMGAGMDDIIYKPYGTQELVKKINYMVSKRDAAGKRL</sequence>
<feature type="domain" description="Histidine kinase" evidence="4">
    <location>
        <begin position="153"/>
        <end position="420"/>
    </location>
</feature>
<dbReference type="SMART" id="SM00448">
    <property type="entry name" value="REC"/>
    <property type="match status" value="1"/>
</dbReference>
<dbReference type="CDD" id="cd00130">
    <property type="entry name" value="PAS"/>
    <property type="match status" value="1"/>
</dbReference>
<dbReference type="Pfam" id="PF00512">
    <property type="entry name" value="HisKA"/>
    <property type="match status" value="1"/>
</dbReference>
<protein>
    <recommendedName>
        <fullName evidence="8">Histidine kinase</fullName>
    </recommendedName>
</protein>
<dbReference type="InterPro" id="IPR003661">
    <property type="entry name" value="HisK_dim/P_dom"/>
</dbReference>
<dbReference type="SUPFAM" id="SSF55785">
    <property type="entry name" value="PYP-like sensor domain (PAS domain)"/>
    <property type="match status" value="1"/>
</dbReference>
<name>A0A1V6UX96_9EURO</name>
<comment type="caution">
    <text evidence="6">The sequence shown here is derived from an EMBL/GenBank/DDBJ whole genome shotgun (WGS) entry which is preliminary data.</text>
</comment>
<evidence type="ECO:0008006" key="8">
    <source>
        <dbReference type="Google" id="ProtNLM"/>
    </source>
</evidence>
<dbReference type="SMART" id="SM00387">
    <property type="entry name" value="HATPase_c"/>
    <property type="match status" value="1"/>
</dbReference>
<organism evidence="6 7">
    <name type="scientific">Penicillium coprophilum</name>
    <dbReference type="NCBI Taxonomy" id="36646"/>
    <lineage>
        <taxon>Eukaryota</taxon>
        <taxon>Fungi</taxon>
        <taxon>Dikarya</taxon>
        <taxon>Ascomycota</taxon>
        <taxon>Pezizomycotina</taxon>
        <taxon>Eurotiomycetes</taxon>
        <taxon>Eurotiomycetidae</taxon>
        <taxon>Eurotiales</taxon>
        <taxon>Aspergillaceae</taxon>
        <taxon>Penicillium</taxon>
    </lineage>
</organism>
<dbReference type="PROSITE" id="PS50109">
    <property type="entry name" value="HIS_KIN"/>
    <property type="match status" value="1"/>
</dbReference>
<evidence type="ECO:0000256" key="1">
    <source>
        <dbReference type="ARBA" id="ARBA00022553"/>
    </source>
</evidence>
<dbReference type="InterPro" id="IPR036097">
    <property type="entry name" value="HisK_dim/P_sf"/>
</dbReference>
<dbReference type="Gene3D" id="1.10.287.130">
    <property type="match status" value="1"/>
</dbReference>
<dbReference type="Pfam" id="PF00072">
    <property type="entry name" value="Response_reg"/>
    <property type="match status" value="1"/>
</dbReference>
<dbReference type="InterPro" id="IPR003594">
    <property type="entry name" value="HATPase_dom"/>
</dbReference>
<dbReference type="AlphaFoldDB" id="A0A1V6UX96"/>
<dbReference type="InterPro" id="IPR011006">
    <property type="entry name" value="CheY-like_superfamily"/>
</dbReference>
<dbReference type="CDD" id="cd17546">
    <property type="entry name" value="REC_hyHK_CKI1_RcsC-like"/>
    <property type="match status" value="1"/>
</dbReference>
<keyword evidence="1 2" id="KW-0597">Phosphoprotein</keyword>
<dbReference type="Gene3D" id="3.30.450.20">
    <property type="entry name" value="PAS domain"/>
    <property type="match status" value="1"/>
</dbReference>
<dbReference type="Proteomes" id="UP000191500">
    <property type="component" value="Unassembled WGS sequence"/>
</dbReference>
<reference evidence="7" key="1">
    <citation type="journal article" date="2017" name="Nat. Microbiol.">
        <title>Global analysis of biosynthetic gene clusters reveals vast potential of secondary metabolite production in Penicillium species.</title>
        <authorList>
            <person name="Nielsen J.C."/>
            <person name="Grijseels S."/>
            <person name="Prigent S."/>
            <person name="Ji B."/>
            <person name="Dainat J."/>
            <person name="Nielsen K.F."/>
            <person name="Frisvad J.C."/>
            <person name="Workman M."/>
            <person name="Nielsen J."/>
        </authorList>
    </citation>
    <scope>NUCLEOTIDE SEQUENCE [LARGE SCALE GENOMIC DNA]</scope>
    <source>
        <strain evidence="7">IBT 31321</strain>
    </source>
</reference>
<evidence type="ECO:0000256" key="3">
    <source>
        <dbReference type="SAM" id="MobiDB-lite"/>
    </source>
</evidence>
<dbReference type="SMART" id="SM00388">
    <property type="entry name" value="HisKA"/>
    <property type="match status" value="1"/>
</dbReference>
<dbReference type="Pfam" id="PF02518">
    <property type="entry name" value="HATPase_c"/>
    <property type="match status" value="1"/>
</dbReference>
<dbReference type="PANTHER" id="PTHR43719">
    <property type="entry name" value="TWO-COMPONENT HISTIDINE KINASE"/>
    <property type="match status" value="1"/>
</dbReference>
<dbReference type="GO" id="GO:0000155">
    <property type="term" value="F:phosphorelay sensor kinase activity"/>
    <property type="evidence" value="ECO:0007669"/>
    <property type="project" value="InterPro"/>
</dbReference>
<evidence type="ECO:0000256" key="2">
    <source>
        <dbReference type="PROSITE-ProRule" id="PRU00169"/>
    </source>
</evidence>
<dbReference type="CDD" id="cd00082">
    <property type="entry name" value="HisKA"/>
    <property type="match status" value="1"/>
</dbReference>
<dbReference type="InterPro" id="IPR005467">
    <property type="entry name" value="His_kinase_dom"/>
</dbReference>
<dbReference type="InterPro" id="IPR000014">
    <property type="entry name" value="PAS"/>
</dbReference>
<dbReference type="SUPFAM" id="SSF55874">
    <property type="entry name" value="ATPase domain of HSP90 chaperone/DNA topoisomerase II/histidine kinase"/>
    <property type="match status" value="1"/>
</dbReference>
<feature type="region of interest" description="Disordered" evidence="3">
    <location>
        <begin position="452"/>
        <end position="478"/>
    </location>
</feature>
<proteinExistence type="predicted"/>
<dbReference type="InterPro" id="IPR001789">
    <property type="entry name" value="Sig_transdc_resp-reg_receiver"/>
</dbReference>
<evidence type="ECO:0000259" key="4">
    <source>
        <dbReference type="PROSITE" id="PS50109"/>
    </source>
</evidence>
<dbReference type="InterPro" id="IPR035965">
    <property type="entry name" value="PAS-like_dom_sf"/>
</dbReference>
<dbReference type="PROSITE" id="PS50110">
    <property type="entry name" value="RESPONSE_REGULATORY"/>
    <property type="match status" value="1"/>
</dbReference>
<dbReference type="InterPro" id="IPR004358">
    <property type="entry name" value="Sig_transdc_His_kin-like_C"/>
</dbReference>
<dbReference type="EMBL" id="MDDG01000003">
    <property type="protein sequence ID" value="OQE43047.1"/>
    <property type="molecule type" value="Genomic_DNA"/>
</dbReference>
<dbReference type="SUPFAM" id="SSF47384">
    <property type="entry name" value="Homodimeric domain of signal transducing histidine kinase"/>
    <property type="match status" value="1"/>
</dbReference>
<dbReference type="SUPFAM" id="SSF52172">
    <property type="entry name" value="CheY-like"/>
    <property type="match status" value="1"/>
</dbReference>
<gene>
    <name evidence="6" type="ORF">PENCOP_c003G07027</name>
</gene>
<dbReference type="PRINTS" id="PR00344">
    <property type="entry name" value="BCTRLSENSOR"/>
</dbReference>
<dbReference type="STRING" id="36646.A0A1V6UX96"/>
<keyword evidence="7" id="KW-1185">Reference proteome</keyword>
<dbReference type="Gene3D" id="3.40.50.2300">
    <property type="match status" value="1"/>
</dbReference>
<feature type="domain" description="Response regulatory" evidence="5">
    <location>
        <begin position="522"/>
        <end position="640"/>
    </location>
</feature>
<dbReference type="InterPro" id="IPR036890">
    <property type="entry name" value="HATPase_C_sf"/>
</dbReference>
<accession>A0A1V6UX96</accession>